<dbReference type="Proteomes" id="UP001195660">
    <property type="component" value="Unassembled WGS sequence"/>
</dbReference>
<protein>
    <submittedName>
        <fullName evidence="6">DUF4870 domain-containing protein</fullName>
    </submittedName>
</protein>
<dbReference type="RefSeq" id="WP_203571079.1">
    <property type="nucleotide sequence ID" value="NZ_WOFE01000003.1"/>
</dbReference>
<keyword evidence="4 5" id="KW-0472">Membrane</keyword>
<evidence type="ECO:0000256" key="3">
    <source>
        <dbReference type="ARBA" id="ARBA00022989"/>
    </source>
</evidence>
<feature type="transmembrane region" description="Helical" evidence="5">
    <location>
        <begin position="29"/>
        <end position="54"/>
    </location>
</feature>
<proteinExistence type="predicted"/>
<comment type="subcellular location">
    <subcellularLocation>
        <location evidence="1">Membrane</location>
        <topology evidence="1">Multi-pass membrane protein</topology>
    </subcellularLocation>
</comment>
<evidence type="ECO:0000256" key="1">
    <source>
        <dbReference type="ARBA" id="ARBA00004141"/>
    </source>
</evidence>
<accession>A0ABS2CCE8</accession>
<comment type="caution">
    <text evidence="6">The sequence shown here is derived from an EMBL/GenBank/DDBJ whole genome shotgun (WGS) entry which is preliminary data.</text>
</comment>
<dbReference type="InterPro" id="IPR019109">
    <property type="entry name" value="MamF_MmsF"/>
</dbReference>
<keyword evidence="2 5" id="KW-0812">Transmembrane</keyword>
<dbReference type="EMBL" id="WOFE01000003">
    <property type="protein sequence ID" value="MBM5571752.1"/>
    <property type="molecule type" value="Genomic_DNA"/>
</dbReference>
<evidence type="ECO:0000313" key="6">
    <source>
        <dbReference type="EMBL" id="MBM5571752.1"/>
    </source>
</evidence>
<sequence length="134" mass="14871">MLTINPKPASEDSDGKIKPPNQAEKAAAVIIHLSGLCWLPIIPIPILALIIPFLGLQFARVHSEFVEQHAVQAANFQMMMGCFYALSMMAAMMLNTALFIWWMAIGASLFSVWEAAKAMNGWPSKYPANFKIFK</sequence>
<gene>
    <name evidence="6" type="ORF">GM173_09180</name>
</gene>
<dbReference type="Pfam" id="PF09685">
    <property type="entry name" value="MamF_MmsF"/>
    <property type="match status" value="1"/>
</dbReference>
<evidence type="ECO:0000256" key="2">
    <source>
        <dbReference type="ARBA" id="ARBA00022692"/>
    </source>
</evidence>
<reference evidence="6 7" key="1">
    <citation type="submission" date="2019-11" db="EMBL/GenBank/DDBJ databases">
        <title>Novel Deefgea species.</title>
        <authorList>
            <person name="Han J.-H."/>
        </authorList>
    </citation>
    <scope>NUCLEOTIDE SEQUENCE [LARGE SCALE GENOMIC DNA]</scope>
    <source>
        <strain evidence="6 7">LMG 24817</strain>
    </source>
</reference>
<keyword evidence="3 5" id="KW-1133">Transmembrane helix</keyword>
<evidence type="ECO:0000313" key="7">
    <source>
        <dbReference type="Proteomes" id="UP001195660"/>
    </source>
</evidence>
<evidence type="ECO:0000256" key="5">
    <source>
        <dbReference type="SAM" id="Phobius"/>
    </source>
</evidence>
<name>A0ABS2CCE8_9NEIS</name>
<keyword evidence="7" id="KW-1185">Reference proteome</keyword>
<organism evidence="6 7">
    <name type="scientific">Deefgea chitinilytica</name>
    <dbReference type="NCBI Taxonomy" id="570276"/>
    <lineage>
        <taxon>Bacteria</taxon>
        <taxon>Pseudomonadati</taxon>
        <taxon>Pseudomonadota</taxon>
        <taxon>Betaproteobacteria</taxon>
        <taxon>Neisseriales</taxon>
        <taxon>Chitinibacteraceae</taxon>
        <taxon>Deefgea</taxon>
    </lineage>
</organism>
<evidence type="ECO:0000256" key="4">
    <source>
        <dbReference type="ARBA" id="ARBA00023136"/>
    </source>
</evidence>